<reference evidence="3 4" key="1">
    <citation type="submission" date="2019-06" db="EMBL/GenBank/DDBJ databases">
        <authorList>
            <person name="Palmer J.M."/>
        </authorList>
    </citation>
    <scope>NUCLEOTIDE SEQUENCE [LARGE SCALE GENOMIC DNA]</scope>
    <source>
        <strain evidence="3 4">TWF703</strain>
    </source>
</reference>
<dbReference type="AlphaFoldDB" id="A0A7C8NWZ6"/>
<feature type="region of interest" description="Disordered" evidence="1">
    <location>
        <begin position="45"/>
        <end position="97"/>
    </location>
</feature>
<dbReference type="Pfam" id="PF15932">
    <property type="entry name" value="DUF4748"/>
    <property type="match status" value="1"/>
</dbReference>
<sequence>MNTVKSFWVGWGSLIVGGGAAYYFAKQSIDADRREKHMQRIMLKKRRQRRTRKFRAFNSHTKRKPSRSSRSPVIGITRTGTDKTYARQRRRKSDIEK</sequence>
<name>A0A7C8NWZ6_ORBOL</name>
<feature type="transmembrane region" description="Helical" evidence="2">
    <location>
        <begin position="6"/>
        <end position="25"/>
    </location>
</feature>
<proteinExistence type="predicted"/>
<feature type="compositionally biased region" description="Basic residues" evidence="1">
    <location>
        <begin position="86"/>
        <end position="97"/>
    </location>
</feature>
<keyword evidence="2" id="KW-0812">Transmembrane</keyword>
<dbReference type="PANTHER" id="PTHR41800:SF1">
    <property type="entry name" value="EXPRESSED PROTEIN"/>
    <property type="match status" value="1"/>
</dbReference>
<evidence type="ECO:0000256" key="2">
    <source>
        <dbReference type="SAM" id="Phobius"/>
    </source>
</evidence>
<dbReference type="EMBL" id="WIQZ01000043">
    <property type="protein sequence ID" value="KAF3132711.1"/>
    <property type="molecule type" value="Genomic_DNA"/>
</dbReference>
<feature type="compositionally biased region" description="Basic residues" evidence="1">
    <location>
        <begin position="45"/>
        <end position="67"/>
    </location>
</feature>
<evidence type="ECO:0000256" key="1">
    <source>
        <dbReference type="SAM" id="MobiDB-lite"/>
    </source>
</evidence>
<dbReference type="Proteomes" id="UP000480548">
    <property type="component" value="Unassembled WGS sequence"/>
</dbReference>
<organism evidence="3 4">
    <name type="scientific">Orbilia oligospora</name>
    <name type="common">Nematode-trapping fungus</name>
    <name type="synonym">Arthrobotrys oligospora</name>
    <dbReference type="NCBI Taxonomy" id="2813651"/>
    <lineage>
        <taxon>Eukaryota</taxon>
        <taxon>Fungi</taxon>
        <taxon>Dikarya</taxon>
        <taxon>Ascomycota</taxon>
        <taxon>Pezizomycotina</taxon>
        <taxon>Orbiliomycetes</taxon>
        <taxon>Orbiliales</taxon>
        <taxon>Orbiliaceae</taxon>
        <taxon>Orbilia</taxon>
    </lineage>
</organism>
<keyword evidence="2" id="KW-1133">Transmembrane helix</keyword>
<keyword evidence="2" id="KW-0472">Membrane</keyword>
<gene>
    <name evidence="3" type="ORF">TWF703_007177</name>
</gene>
<accession>A0A7C8NWZ6</accession>
<dbReference type="PANTHER" id="PTHR41800">
    <property type="entry name" value="EXPRESSED PROTEIN"/>
    <property type="match status" value="1"/>
</dbReference>
<protein>
    <submittedName>
        <fullName evidence="3">Uncharacterized protein</fullName>
    </submittedName>
</protein>
<dbReference type="InterPro" id="IPR031833">
    <property type="entry name" value="DUF4748"/>
</dbReference>
<evidence type="ECO:0000313" key="3">
    <source>
        <dbReference type="EMBL" id="KAF3132711.1"/>
    </source>
</evidence>
<comment type="caution">
    <text evidence="3">The sequence shown here is derived from an EMBL/GenBank/DDBJ whole genome shotgun (WGS) entry which is preliminary data.</text>
</comment>
<evidence type="ECO:0000313" key="4">
    <source>
        <dbReference type="Proteomes" id="UP000480548"/>
    </source>
</evidence>